<evidence type="ECO:0000313" key="8">
    <source>
        <dbReference type="EMBL" id="RIA37419.1"/>
    </source>
</evidence>
<dbReference type="RefSeq" id="WP_119036734.1">
    <property type="nucleotide sequence ID" value="NZ_QXDC01000004.1"/>
</dbReference>
<evidence type="ECO:0000256" key="1">
    <source>
        <dbReference type="ARBA" id="ARBA00004167"/>
    </source>
</evidence>
<keyword evidence="3 7" id="KW-0812">Transmembrane</keyword>
<protein>
    <submittedName>
        <fullName evidence="8">Type IV secretion system protein VirB10</fullName>
    </submittedName>
</protein>
<dbReference type="CDD" id="cd16429">
    <property type="entry name" value="VirB10"/>
    <property type="match status" value="1"/>
</dbReference>
<name>A0A397NP38_9SPHN</name>
<comment type="similarity">
    <text evidence="2">Belongs to the TrbI/VirB10 family.</text>
</comment>
<evidence type="ECO:0000256" key="7">
    <source>
        <dbReference type="SAM" id="Phobius"/>
    </source>
</evidence>
<reference evidence="8 9" key="1">
    <citation type="submission" date="2018-08" db="EMBL/GenBank/DDBJ databases">
        <title>Genomic Encyclopedia of Type Strains, Phase IV (KMG-IV): sequencing the most valuable type-strain genomes for metagenomic binning, comparative biology and taxonomic classification.</title>
        <authorList>
            <person name="Goeker M."/>
        </authorList>
    </citation>
    <scope>NUCLEOTIDE SEQUENCE [LARGE SCALE GENOMIC DNA]</scope>
    <source>
        <strain evidence="8 9">DSM 25527</strain>
    </source>
</reference>
<feature type="region of interest" description="Disordered" evidence="6">
    <location>
        <begin position="127"/>
        <end position="160"/>
    </location>
</feature>
<comment type="caution">
    <text evidence="8">The sequence shown here is derived from an EMBL/GenBank/DDBJ whole genome shotgun (WGS) entry which is preliminary data.</text>
</comment>
<dbReference type="InterPro" id="IPR005498">
    <property type="entry name" value="T4SS_VirB10/TraB/TrbI"/>
</dbReference>
<feature type="region of interest" description="Disordered" evidence="6">
    <location>
        <begin position="1"/>
        <end position="33"/>
    </location>
</feature>
<keyword evidence="9" id="KW-1185">Reference proteome</keyword>
<keyword evidence="5 7" id="KW-0472">Membrane</keyword>
<comment type="subcellular location">
    <subcellularLocation>
        <location evidence="1">Membrane</location>
        <topology evidence="1">Single-pass membrane protein</topology>
    </subcellularLocation>
</comment>
<organism evidence="8 9">
    <name type="scientific">Hephaestia caeni</name>
    <dbReference type="NCBI Taxonomy" id="645617"/>
    <lineage>
        <taxon>Bacteria</taxon>
        <taxon>Pseudomonadati</taxon>
        <taxon>Pseudomonadota</taxon>
        <taxon>Alphaproteobacteria</taxon>
        <taxon>Sphingomonadales</taxon>
        <taxon>Sphingomonadaceae</taxon>
        <taxon>Hephaestia</taxon>
    </lineage>
</organism>
<dbReference type="Pfam" id="PF03743">
    <property type="entry name" value="TrbI"/>
    <property type="match status" value="1"/>
</dbReference>
<feature type="compositionally biased region" description="Basic and acidic residues" evidence="6">
    <location>
        <begin position="151"/>
        <end position="160"/>
    </location>
</feature>
<evidence type="ECO:0000256" key="2">
    <source>
        <dbReference type="ARBA" id="ARBA00010265"/>
    </source>
</evidence>
<evidence type="ECO:0000256" key="4">
    <source>
        <dbReference type="ARBA" id="ARBA00022989"/>
    </source>
</evidence>
<dbReference type="InterPro" id="IPR042217">
    <property type="entry name" value="T4SS_VirB10/TrbI"/>
</dbReference>
<evidence type="ECO:0000256" key="6">
    <source>
        <dbReference type="SAM" id="MobiDB-lite"/>
    </source>
</evidence>
<dbReference type="OrthoDB" id="9807354at2"/>
<gene>
    <name evidence="8" type="ORF">DFR49_3303</name>
</gene>
<dbReference type="EMBL" id="QXDC01000004">
    <property type="protein sequence ID" value="RIA37419.1"/>
    <property type="molecule type" value="Genomic_DNA"/>
</dbReference>
<feature type="transmembrane region" description="Helical" evidence="7">
    <location>
        <begin position="50"/>
        <end position="70"/>
    </location>
</feature>
<evidence type="ECO:0000256" key="3">
    <source>
        <dbReference type="ARBA" id="ARBA00022692"/>
    </source>
</evidence>
<dbReference type="AlphaFoldDB" id="A0A397NP38"/>
<keyword evidence="4 7" id="KW-1133">Transmembrane helix</keyword>
<evidence type="ECO:0000313" key="9">
    <source>
        <dbReference type="Proteomes" id="UP000266568"/>
    </source>
</evidence>
<accession>A0A397NP38</accession>
<dbReference type="Proteomes" id="UP000266568">
    <property type="component" value="Unassembled WGS sequence"/>
</dbReference>
<dbReference type="GO" id="GO:0016020">
    <property type="term" value="C:membrane"/>
    <property type="evidence" value="ECO:0007669"/>
    <property type="project" value="UniProtKB-SubCell"/>
</dbReference>
<dbReference type="Gene3D" id="2.40.128.260">
    <property type="entry name" value="Type IV secretion system, VirB10/TraB/TrbI"/>
    <property type="match status" value="1"/>
</dbReference>
<sequence>MSVEPEAPEQGRPSLAASTPAEPAPLAPADPAGFRLRGEVPRVMRLSRKVITGIGAVGALAVGGALTFALQGRDGDAPAELYNTDNRAVTERVTSGPQDYAALPGIPPLGAPLPGDLGGPILSAQQRGKNVPIPPVGGGAGQPTTGPTPEEQARQRAVQEREVAMASRLFLGGQSGAAPAGQGSAEPALAGLNLAALNAAAVPPAPVPPDGPNMQRSKQEFVERGPESRTLNAGRLTDPVSPHVVQAGNIIAAALITGISSDLPGQVTAQVTQNVYDSPTGRILLIPQGSRLIGDYDSQVAHGQRRVLLAWSRLILPDGRSITLDRLPAGDAAGYAGLEDRVNQHWGGIARAAALSTLLSIGAEMGSDSDDDIARAIRDGGQDTFNQAGQEIVRRQLNIQPTLTIRPGYPVRVLVSRDLVLAPWRTAR</sequence>
<proteinExistence type="inferred from homology"/>
<evidence type="ECO:0000256" key="5">
    <source>
        <dbReference type="ARBA" id="ARBA00023136"/>
    </source>
</evidence>